<organism evidence="1 2">
    <name type="scientific">Hominiventricola filiformis</name>
    <dbReference type="NCBI Taxonomy" id="2885352"/>
    <lineage>
        <taxon>Bacteria</taxon>
        <taxon>Bacillati</taxon>
        <taxon>Bacillota</taxon>
        <taxon>Clostridia</taxon>
        <taxon>Lachnospirales</taxon>
        <taxon>Lachnospiraceae</taxon>
        <taxon>Hominiventricola</taxon>
    </lineage>
</organism>
<proteinExistence type="predicted"/>
<dbReference type="AlphaFoldDB" id="A0AAE3AA07"/>
<sequence length="350" mass="40952">MRAQLVFDNKVESKKSYLTRMARLLDVIRNRPEEICGYPQIAGISPDEVREFENYLCKILEPEVKKAAELAAYKNKIMEYTDVITNIALVSVMQVLHTYNDPAVVAIQDGYSIDTFIANHIKNAVREAFKEKTGLKKHQLDKANRVRKAKNYIATTMQKPYDTIEIEDIYKAQTQISNAKPLSKESIKDVLNYMETQVHIDEIEKFEVASNYDSVSEIESDEIKEQLHAVLLKMKKAQRYVFLKRLFAGEERITYKQLARETKLIELCKDDEVCRRNLMRGSLKISRPGGKETSIEEEYTDIVYLKIDYMDYLYRDALKKIRKFIIENELFPADLEGWIEEWILDEFQDL</sequence>
<comment type="caution">
    <text evidence="1">The sequence shown here is derived from an EMBL/GenBank/DDBJ whole genome shotgun (WGS) entry which is preliminary data.</text>
</comment>
<reference evidence="1 2" key="1">
    <citation type="submission" date="2021-10" db="EMBL/GenBank/DDBJ databases">
        <title>Anaerobic single-cell dispensing facilitates the cultivation of human gut bacteria.</title>
        <authorList>
            <person name="Afrizal A."/>
        </authorList>
    </citation>
    <scope>NUCLEOTIDE SEQUENCE [LARGE SCALE GENOMIC DNA]</scope>
    <source>
        <strain evidence="1 2">CLA-AA-H276</strain>
    </source>
</reference>
<gene>
    <name evidence="1" type="ORF">LKD36_14465</name>
</gene>
<dbReference type="RefSeq" id="WP_308460038.1">
    <property type="nucleotide sequence ID" value="NZ_JAJEPS010000019.1"/>
</dbReference>
<protein>
    <submittedName>
        <fullName evidence="1">Uncharacterized protein</fullName>
    </submittedName>
</protein>
<evidence type="ECO:0000313" key="1">
    <source>
        <dbReference type="EMBL" id="MCC2127364.1"/>
    </source>
</evidence>
<evidence type="ECO:0000313" key="2">
    <source>
        <dbReference type="Proteomes" id="UP001198220"/>
    </source>
</evidence>
<name>A0AAE3AA07_9FIRM</name>
<accession>A0AAE3AA07</accession>
<dbReference type="Proteomes" id="UP001198220">
    <property type="component" value="Unassembled WGS sequence"/>
</dbReference>
<dbReference type="EMBL" id="JAJEPS010000019">
    <property type="protein sequence ID" value="MCC2127364.1"/>
    <property type="molecule type" value="Genomic_DNA"/>
</dbReference>
<keyword evidence="2" id="KW-1185">Reference proteome</keyword>